<protein>
    <submittedName>
        <fullName evidence="1">Uncharacterized protein</fullName>
    </submittedName>
</protein>
<name>A0ACB8RYY2_9AGAM</name>
<sequence>MAPSPQCSALNAAISRKGISYKDLATQMGTSEQHIIDVCTGSVTATSGEFNNLAKVLGISDVPPHSPSHLTK</sequence>
<proteinExistence type="predicted"/>
<dbReference type="Proteomes" id="UP000814033">
    <property type="component" value="Unassembled WGS sequence"/>
</dbReference>
<evidence type="ECO:0000313" key="2">
    <source>
        <dbReference type="Proteomes" id="UP000814033"/>
    </source>
</evidence>
<organism evidence="1 2">
    <name type="scientific">Auriscalpium vulgare</name>
    <dbReference type="NCBI Taxonomy" id="40419"/>
    <lineage>
        <taxon>Eukaryota</taxon>
        <taxon>Fungi</taxon>
        <taxon>Dikarya</taxon>
        <taxon>Basidiomycota</taxon>
        <taxon>Agaricomycotina</taxon>
        <taxon>Agaricomycetes</taxon>
        <taxon>Russulales</taxon>
        <taxon>Auriscalpiaceae</taxon>
        <taxon>Auriscalpium</taxon>
    </lineage>
</organism>
<keyword evidence="2" id="KW-1185">Reference proteome</keyword>
<accession>A0ACB8RYY2</accession>
<gene>
    <name evidence="1" type="ORF">FA95DRAFT_1557037</name>
</gene>
<reference evidence="1" key="2">
    <citation type="journal article" date="2022" name="New Phytol.">
        <title>Evolutionary transition to the ectomycorrhizal habit in the genomes of a hyperdiverse lineage of mushroom-forming fungi.</title>
        <authorList>
            <person name="Looney B."/>
            <person name="Miyauchi S."/>
            <person name="Morin E."/>
            <person name="Drula E."/>
            <person name="Courty P.E."/>
            <person name="Kohler A."/>
            <person name="Kuo A."/>
            <person name="LaButti K."/>
            <person name="Pangilinan J."/>
            <person name="Lipzen A."/>
            <person name="Riley R."/>
            <person name="Andreopoulos W."/>
            <person name="He G."/>
            <person name="Johnson J."/>
            <person name="Nolan M."/>
            <person name="Tritt A."/>
            <person name="Barry K.W."/>
            <person name="Grigoriev I.V."/>
            <person name="Nagy L.G."/>
            <person name="Hibbett D."/>
            <person name="Henrissat B."/>
            <person name="Matheny P.B."/>
            <person name="Labbe J."/>
            <person name="Martin F.M."/>
        </authorList>
    </citation>
    <scope>NUCLEOTIDE SEQUENCE</scope>
    <source>
        <strain evidence="1">FP105234-sp</strain>
    </source>
</reference>
<reference evidence="1" key="1">
    <citation type="submission" date="2021-02" db="EMBL/GenBank/DDBJ databases">
        <authorList>
            <consortium name="DOE Joint Genome Institute"/>
            <person name="Ahrendt S."/>
            <person name="Looney B.P."/>
            <person name="Miyauchi S."/>
            <person name="Morin E."/>
            <person name="Drula E."/>
            <person name="Courty P.E."/>
            <person name="Chicoki N."/>
            <person name="Fauchery L."/>
            <person name="Kohler A."/>
            <person name="Kuo A."/>
            <person name="Labutti K."/>
            <person name="Pangilinan J."/>
            <person name="Lipzen A."/>
            <person name="Riley R."/>
            <person name="Andreopoulos W."/>
            <person name="He G."/>
            <person name="Johnson J."/>
            <person name="Barry K.W."/>
            <person name="Grigoriev I.V."/>
            <person name="Nagy L."/>
            <person name="Hibbett D."/>
            <person name="Henrissat B."/>
            <person name="Matheny P.B."/>
            <person name="Labbe J."/>
            <person name="Martin F."/>
        </authorList>
    </citation>
    <scope>NUCLEOTIDE SEQUENCE</scope>
    <source>
        <strain evidence="1">FP105234-sp</strain>
    </source>
</reference>
<dbReference type="EMBL" id="MU275874">
    <property type="protein sequence ID" value="KAI0049378.1"/>
    <property type="molecule type" value="Genomic_DNA"/>
</dbReference>
<evidence type="ECO:0000313" key="1">
    <source>
        <dbReference type="EMBL" id="KAI0049378.1"/>
    </source>
</evidence>
<comment type="caution">
    <text evidence="1">The sequence shown here is derived from an EMBL/GenBank/DDBJ whole genome shotgun (WGS) entry which is preliminary data.</text>
</comment>